<keyword evidence="2" id="KW-1185">Reference proteome</keyword>
<gene>
    <name evidence="1" type="ORF">Adt_21246</name>
</gene>
<name>A0ABD1SYX3_9LAMI</name>
<dbReference type="EMBL" id="JBFOLK010000006">
    <property type="protein sequence ID" value="KAL2505625.1"/>
    <property type="molecule type" value="Genomic_DNA"/>
</dbReference>
<organism evidence="1 2">
    <name type="scientific">Abeliophyllum distichum</name>
    <dbReference type="NCBI Taxonomy" id="126358"/>
    <lineage>
        <taxon>Eukaryota</taxon>
        <taxon>Viridiplantae</taxon>
        <taxon>Streptophyta</taxon>
        <taxon>Embryophyta</taxon>
        <taxon>Tracheophyta</taxon>
        <taxon>Spermatophyta</taxon>
        <taxon>Magnoliopsida</taxon>
        <taxon>eudicotyledons</taxon>
        <taxon>Gunneridae</taxon>
        <taxon>Pentapetalae</taxon>
        <taxon>asterids</taxon>
        <taxon>lamiids</taxon>
        <taxon>Lamiales</taxon>
        <taxon>Oleaceae</taxon>
        <taxon>Forsythieae</taxon>
        <taxon>Abeliophyllum</taxon>
    </lineage>
</organism>
<dbReference type="AlphaFoldDB" id="A0ABD1SYX3"/>
<dbReference type="Proteomes" id="UP001604336">
    <property type="component" value="Unassembled WGS sequence"/>
</dbReference>
<protein>
    <submittedName>
        <fullName evidence="1">Uncharacterized protein</fullName>
    </submittedName>
</protein>
<evidence type="ECO:0000313" key="2">
    <source>
        <dbReference type="Proteomes" id="UP001604336"/>
    </source>
</evidence>
<comment type="caution">
    <text evidence="1">The sequence shown here is derived from an EMBL/GenBank/DDBJ whole genome shotgun (WGS) entry which is preliminary data.</text>
</comment>
<sequence>MNRSNCSAVVLRMISFGYDYHWADQFNRFDQKIITGQSVAADSEIPPGNSFNSSIITLSSHYSAVCTKTNASYTATPLCCIFTVLPSVLSKVISFPASIFNFREKVEFCLRSVDSIHKLVYLVPVYQTTQPSKVKSNDYKLFLVKVESRCRLPLRHVHVKQLTKTTKPLDCLRD</sequence>
<evidence type="ECO:0000313" key="1">
    <source>
        <dbReference type="EMBL" id="KAL2505625.1"/>
    </source>
</evidence>
<accession>A0ABD1SYX3</accession>
<reference evidence="2" key="1">
    <citation type="submission" date="2024-07" db="EMBL/GenBank/DDBJ databases">
        <title>Two chromosome-level genome assemblies of Korean endemic species Abeliophyllum distichum and Forsythia ovata (Oleaceae).</title>
        <authorList>
            <person name="Jang H."/>
        </authorList>
    </citation>
    <scope>NUCLEOTIDE SEQUENCE [LARGE SCALE GENOMIC DNA]</scope>
</reference>
<proteinExistence type="predicted"/>